<evidence type="ECO:0000313" key="17">
    <source>
        <dbReference type="EMBL" id="XDJ83770.1"/>
    </source>
</evidence>
<feature type="region of interest" description="Disordered" evidence="1">
    <location>
        <begin position="134"/>
        <end position="153"/>
    </location>
</feature>
<dbReference type="EMBL" id="CP158256">
    <property type="protein sequence ID" value="XDJ53346.1"/>
    <property type="molecule type" value="Genomic_DNA"/>
</dbReference>
<dbReference type="EMBL" id="BAAAEX010000003">
    <property type="protein sequence ID" value="GAA0775653.1"/>
    <property type="molecule type" value="Genomic_DNA"/>
</dbReference>
<evidence type="ECO:0000313" key="18">
    <source>
        <dbReference type="EMBL" id="XDJ84572.1"/>
    </source>
</evidence>
<dbReference type="Gene3D" id="3.40.50.10110">
    <property type="entry name" value="DNA polymerase III subunit chi"/>
    <property type="match status" value="1"/>
</dbReference>
<dbReference type="EMBL" id="CP158253">
    <property type="protein sequence ID" value="XDJ44818.1"/>
    <property type="molecule type" value="Genomic_DNA"/>
</dbReference>
<evidence type="ECO:0000313" key="12">
    <source>
        <dbReference type="EMBL" id="XDJ70172.1"/>
    </source>
</evidence>
<dbReference type="GO" id="GO:0003887">
    <property type="term" value="F:DNA-directed DNA polymerase activity"/>
    <property type="evidence" value="ECO:0007669"/>
    <property type="project" value="UniProtKB-EC"/>
</dbReference>
<dbReference type="EMBL" id="CP158267">
    <property type="protein sequence ID" value="XDJ80204.1"/>
    <property type="molecule type" value="Genomic_DNA"/>
</dbReference>
<evidence type="ECO:0000313" key="13">
    <source>
        <dbReference type="EMBL" id="XDJ71195.1"/>
    </source>
</evidence>
<dbReference type="KEGG" id="cgin:ABRZ00_01900"/>
<dbReference type="EMBL" id="CP158271">
    <property type="protein sequence ID" value="XDJ93938.1"/>
    <property type="molecule type" value="Genomic_DNA"/>
</dbReference>
<evidence type="ECO:0000313" key="21">
    <source>
        <dbReference type="EMBL" id="XDJ93938.1"/>
    </source>
</evidence>
<dbReference type="EMBL" id="CP158259">
    <property type="protein sequence ID" value="XDJ60611.1"/>
    <property type="molecule type" value="Genomic_DNA"/>
</dbReference>
<proteinExistence type="predicted"/>
<keyword evidence="22" id="KW-0808">Transferase</keyword>
<evidence type="ECO:0000313" key="14">
    <source>
        <dbReference type="EMBL" id="XDJ73468.1"/>
    </source>
</evidence>
<dbReference type="EMBL" id="CP158255">
    <property type="protein sequence ID" value="XDJ51114.1"/>
    <property type="molecule type" value="Genomic_DNA"/>
</dbReference>
<evidence type="ECO:0000313" key="7">
    <source>
        <dbReference type="EMBL" id="XDJ55960.1"/>
    </source>
</evidence>
<evidence type="ECO:0000313" key="5">
    <source>
        <dbReference type="EMBL" id="XDJ51114.1"/>
    </source>
</evidence>
<dbReference type="EMBL" id="CP158273">
    <property type="protein sequence ID" value="XDJ95081.1"/>
    <property type="molecule type" value="Genomic_DNA"/>
</dbReference>
<dbReference type="EMBL" id="CP158262">
    <property type="protein sequence ID" value="XDJ70172.1"/>
    <property type="molecule type" value="Genomic_DNA"/>
</dbReference>
<gene>
    <name evidence="8" type="ORF">ABRY90_01600</name>
    <name evidence="11" type="ORF">ABRY91_07810</name>
    <name evidence="9" type="ORF">ABRY92_11550</name>
    <name evidence="12" type="ORF">ABRY94_05130</name>
    <name evidence="21" type="ORF">ABRY95_02665</name>
    <name evidence="17" type="ORF">ABRY96_06090</name>
    <name evidence="14" type="ORF">ABRY97_07405</name>
    <name evidence="19" type="ORF">ABRY98_07245</name>
    <name evidence="7" type="ORF">ABRZ00_01900</name>
    <name evidence="6" type="ORF">ABRZ01_02260</name>
    <name evidence="3" type="ORF">ABRZ02_00490</name>
    <name evidence="10" type="ORF">ABRZ03_05445</name>
    <name evidence="4" type="ORF">ABRZ04_03490</name>
    <name evidence="22" type="ORF">ABRZ05_08135</name>
    <name evidence="13" type="ORF">ABRZ06_09665</name>
    <name evidence="16" type="ORF">ABRZ07_01425</name>
    <name evidence="18" type="ORF">ABRZ08_10085</name>
    <name evidence="5" type="ORF">ABRZ09_04470</name>
    <name evidence="15" type="ORF">ABRZ10_09830</name>
    <name evidence="23" type="ORF">ABRZ11_07790</name>
    <name evidence="20" type="ORF">ABRZ12_13890</name>
    <name evidence="2" type="ORF">GCM10009108_08970</name>
</gene>
<dbReference type="EMBL" id="CP158264">
    <property type="protein sequence ID" value="XDJ73468.1"/>
    <property type="molecule type" value="Genomic_DNA"/>
</dbReference>
<dbReference type="EMBL" id="CP158268">
    <property type="protein sequence ID" value="XDJ84572.1"/>
    <property type="molecule type" value="Genomic_DNA"/>
</dbReference>
<evidence type="ECO:0000313" key="24">
    <source>
        <dbReference type="Proteomes" id="UP001500573"/>
    </source>
</evidence>
<name>A0AB39GR50_9BURK</name>
<evidence type="ECO:0000313" key="23">
    <source>
        <dbReference type="EMBL" id="XDJ97729.1"/>
    </source>
</evidence>
<dbReference type="EMBL" id="CP158257">
    <property type="protein sequence ID" value="XDJ55960.1"/>
    <property type="molecule type" value="Genomic_DNA"/>
</dbReference>
<dbReference type="EMBL" id="CP158270">
    <property type="protein sequence ID" value="XDJ90706.1"/>
    <property type="molecule type" value="Genomic_DNA"/>
</dbReference>
<dbReference type="EMBL" id="CP158261">
    <property type="protein sequence ID" value="XDJ65349.1"/>
    <property type="molecule type" value="Genomic_DNA"/>
</dbReference>
<dbReference type="EMBL" id="CP158266">
    <property type="protein sequence ID" value="XDJ83770.1"/>
    <property type="molecule type" value="Genomic_DNA"/>
</dbReference>
<dbReference type="GO" id="GO:0006260">
    <property type="term" value="P:DNA replication"/>
    <property type="evidence" value="ECO:0007669"/>
    <property type="project" value="InterPro"/>
</dbReference>
<evidence type="ECO:0000313" key="16">
    <source>
        <dbReference type="EMBL" id="XDJ80204.1"/>
    </source>
</evidence>
<evidence type="ECO:0000313" key="19">
    <source>
        <dbReference type="EMBL" id="XDJ86764.1"/>
    </source>
</evidence>
<dbReference type="SUPFAM" id="SSF102400">
    <property type="entry name" value="DNA polymerase III chi subunit"/>
    <property type="match status" value="1"/>
</dbReference>
<evidence type="ECO:0000256" key="1">
    <source>
        <dbReference type="SAM" id="MobiDB-lite"/>
    </source>
</evidence>
<accession>A0AB39GR50</accession>
<dbReference type="AlphaFoldDB" id="A0AB39GR50"/>
<sequence>MSRVDFAYGAAHRLRMACGTAARHVGAGRRLLVYCTDERRLRRFDALLWEFEPASFIPHALADDPLADRADVILVADAATLAGMPPGGWLLNLDLDCPPQAERFERILEIVSGHEADIQAARARWSRYQQAGHDVRGHRLPSSHPAAGNHRGA</sequence>
<reference evidence="2" key="2">
    <citation type="submission" date="2023-12" db="EMBL/GenBank/DDBJ databases">
        <authorList>
            <person name="Sun Q."/>
            <person name="Inoue M."/>
        </authorList>
    </citation>
    <scope>NUCLEOTIDE SEQUENCE</scope>
    <source>
        <strain evidence="2">JCM 15515</strain>
    </source>
</reference>
<evidence type="ECO:0000313" key="3">
    <source>
        <dbReference type="EMBL" id="XDJ44818.1"/>
    </source>
</evidence>
<dbReference type="EC" id="2.7.7.7" evidence="22"/>
<dbReference type="GeneID" id="93066248"/>
<dbReference type="Proteomes" id="UP001500573">
    <property type="component" value="Unassembled WGS sequence"/>
</dbReference>
<reference evidence="22" key="3">
    <citation type="submission" date="2024-05" db="EMBL/GenBank/DDBJ databases">
        <authorList>
            <person name="Luo Y.-C."/>
            <person name="Nicholds J."/>
            <person name="Mortimer T."/>
            <person name="Maboni G."/>
        </authorList>
    </citation>
    <scope>NUCLEOTIDE SEQUENCE</scope>
    <source>
        <strain evidence="22">124370</strain>
        <strain evidence="23">124566</strain>
        <strain evidence="21">124953</strain>
        <strain evidence="20">130308</strain>
        <strain evidence="19">130416</strain>
        <strain evidence="18">140124</strain>
        <strain evidence="16">141555</strain>
        <strain evidence="17">143751</strain>
        <strain evidence="15">143769</strain>
        <strain evidence="14">143811</strain>
        <strain evidence="13">143936</strain>
        <strain evidence="12">144863</strain>
        <strain evidence="11">145849</strain>
        <strain evidence="10">145850</strain>
        <strain evidence="9">145852</strain>
        <strain evidence="8">148131</strain>
        <strain evidence="7">150221</strain>
        <strain evidence="6">150964</strain>
        <strain evidence="5">151108</strain>
        <strain evidence="4">151836</strain>
        <strain evidence="3">153271</strain>
    </source>
</reference>
<evidence type="ECO:0000313" key="6">
    <source>
        <dbReference type="EMBL" id="XDJ53346.1"/>
    </source>
</evidence>
<dbReference type="InterPro" id="IPR007459">
    <property type="entry name" value="DNA_pol3_chi"/>
</dbReference>
<evidence type="ECO:0000313" key="15">
    <source>
        <dbReference type="EMBL" id="XDJ76460.1"/>
    </source>
</evidence>
<evidence type="ECO:0000313" key="11">
    <source>
        <dbReference type="EMBL" id="XDJ65349.1"/>
    </source>
</evidence>
<evidence type="ECO:0000313" key="2">
    <source>
        <dbReference type="EMBL" id="GAA0775653.1"/>
    </source>
</evidence>
<dbReference type="EMBL" id="CP158260">
    <property type="protein sequence ID" value="XDJ64772.1"/>
    <property type="molecule type" value="Genomic_DNA"/>
</dbReference>
<evidence type="ECO:0000313" key="20">
    <source>
        <dbReference type="EMBL" id="XDJ90706.1"/>
    </source>
</evidence>
<keyword evidence="22" id="KW-0548">Nucleotidyltransferase</keyword>
<protein>
    <submittedName>
        <fullName evidence="22">DNA polymerase III subunit chi</fullName>
        <ecNumber evidence="22">2.7.7.7</ecNumber>
    </submittedName>
</protein>
<dbReference type="EMBL" id="CP158263">
    <property type="protein sequence ID" value="XDJ71195.1"/>
    <property type="molecule type" value="Genomic_DNA"/>
</dbReference>
<organism evidence="22">
    <name type="scientific">Castellaniella ginsengisoli</name>
    <dbReference type="NCBI Taxonomy" id="546114"/>
    <lineage>
        <taxon>Bacteria</taxon>
        <taxon>Pseudomonadati</taxon>
        <taxon>Pseudomonadota</taxon>
        <taxon>Betaproteobacteria</taxon>
        <taxon>Burkholderiales</taxon>
        <taxon>Alcaligenaceae</taxon>
        <taxon>Castellaniella</taxon>
    </lineage>
</organism>
<evidence type="ECO:0000313" key="10">
    <source>
        <dbReference type="EMBL" id="XDJ64772.1"/>
    </source>
</evidence>
<dbReference type="PANTHER" id="PTHR38767:SF1">
    <property type="entry name" value="DNA POLYMERASE III SUBUNIT CHI"/>
    <property type="match status" value="1"/>
</dbReference>
<dbReference type="EMBL" id="CP158269">
    <property type="protein sequence ID" value="XDJ86764.1"/>
    <property type="molecule type" value="Genomic_DNA"/>
</dbReference>
<dbReference type="EMBL" id="CP158258">
    <property type="protein sequence ID" value="XDJ58642.1"/>
    <property type="molecule type" value="Genomic_DNA"/>
</dbReference>
<evidence type="ECO:0000313" key="9">
    <source>
        <dbReference type="EMBL" id="XDJ60611.1"/>
    </source>
</evidence>
<evidence type="ECO:0000313" key="4">
    <source>
        <dbReference type="EMBL" id="XDJ48138.1"/>
    </source>
</evidence>
<keyword evidence="24" id="KW-1185">Reference proteome</keyword>
<dbReference type="InterPro" id="IPR036768">
    <property type="entry name" value="PolIII_chi_sf"/>
</dbReference>
<dbReference type="Pfam" id="PF04364">
    <property type="entry name" value="DNA_pol3_chi"/>
    <property type="match status" value="1"/>
</dbReference>
<dbReference type="PANTHER" id="PTHR38767">
    <property type="entry name" value="DNA POLYMERASE III SUBUNIT CHI"/>
    <property type="match status" value="1"/>
</dbReference>
<dbReference type="GO" id="GO:0032298">
    <property type="term" value="P:positive regulation of DNA-templated DNA replication initiation"/>
    <property type="evidence" value="ECO:0007669"/>
    <property type="project" value="TreeGrafter"/>
</dbReference>
<dbReference type="EMBL" id="CP158272">
    <property type="protein sequence ID" value="XDJ97729.1"/>
    <property type="molecule type" value="Genomic_DNA"/>
</dbReference>
<evidence type="ECO:0000313" key="8">
    <source>
        <dbReference type="EMBL" id="XDJ58642.1"/>
    </source>
</evidence>
<dbReference type="GO" id="GO:0003677">
    <property type="term" value="F:DNA binding"/>
    <property type="evidence" value="ECO:0007669"/>
    <property type="project" value="InterPro"/>
</dbReference>
<dbReference type="EMBL" id="CP158265">
    <property type="protein sequence ID" value="XDJ76460.1"/>
    <property type="molecule type" value="Genomic_DNA"/>
</dbReference>
<dbReference type="RefSeq" id="WP_343835880.1">
    <property type="nucleotide sequence ID" value="NZ_BAAAEX010000003.1"/>
</dbReference>
<evidence type="ECO:0000313" key="22">
    <source>
        <dbReference type="EMBL" id="XDJ95081.1"/>
    </source>
</evidence>
<reference evidence="2 24" key="1">
    <citation type="journal article" date="2019" name="Int. J. Syst. Evol. Microbiol.">
        <title>The Global Catalogue of Microorganisms (GCM) 10K type strain sequencing project: providing services to taxonomists for standard genome sequencing and annotation.</title>
        <authorList>
            <consortium name="The Broad Institute Genomics Platform"/>
            <consortium name="The Broad Institute Genome Sequencing Center for Infectious Disease"/>
            <person name="Wu L."/>
            <person name="Ma J."/>
        </authorList>
    </citation>
    <scope>NUCLEOTIDE SEQUENCE [LARGE SCALE GENOMIC DNA]</scope>
    <source>
        <strain evidence="2 24">JCM 15515</strain>
    </source>
</reference>
<dbReference type="EMBL" id="CP158254">
    <property type="protein sequence ID" value="XDJ48138.1"/>
    <property type="molecule type" value="Genomic_DNA"/>
</dbReference>